<reference evidence="2" key="2">
    <citation type="submission" date="2020-10" db="EMBL/GenBank/DDBJ databases">
        <authorList>
            <person name="Scholz U."/>
            <person name="Mascher M."/>
            <person name="Fiebig A."/>
        </authorList>
    </citation>
    <scope>NUCLEOTIDE SEQUENCE [LARGE SCALE GENOMIC DNA]</scope>
    <source>
        <strain evidence="2">cv. Morex</strain>
    </source>
</reference>
<reference evidence="2" key="3">
    <citation type="submission" date="2022-01" db="UniProtKB">
        <authorList>
            <consortium name="EnsemblPlants"/>
        </authorList>
    </citation>
    <scope>IDENTIFICATION</scope>
    <source>
        <strain evidence="2">subsp. vulgare</strain>
    </source>
</reference>
<dbReference type="Gramene" id="HORVU.MOREX.r2.4HG0343280.1">
    <property type="protein sequence ID" value="HORVU.MOREX.r2.4HG0343280.1"/>
    <property type="gene ID" value="HORVU.MOREX.r2.4HG0343280"/>
</dbReference>
<dbReference type="SUPFAM" id="SSF48452">
    <property type="entry name" value="TPR-like"/>
    <property type="match status" value="1"/>
</dbReference>
<protein>
    <submittedName>
        <fullName evidence="2">Uncharacterized protein</fullName>
    </submittedName>
</protein>
<dbReference type="SMR" id="A0A8I6XL63"/>
<organism evidence="2 3">
    <name type="scientific">Hordeum vulgare subsp. vulgare</name>
    <name type="common">Domesticated barley</name>
    <dbReference type="NCBI Taxonomy" id="112509"/>
    <lineage>
        <taxon>Eukaryota</taxon>
        <taxon>Viridiplantae</taxon>
        <taxon>Streptophyta</taxon>
        <taxon>Embryophyta</taxon>
        <taxon>Tracheophyta</taxon>
        <taxon>Spermatophyta</taxon>
        <taxon>Magnoliopsida</taxon>
        <taxon>Liliopsida</taxon>
        <taxon>Poales</taxon>
        <taxon>Poaceae</taxon>
        <taxon>BOP clade</taxon>
        <taxon>Pooideae</taxon>
        <taxon>Triticodae</taxon>
        <taxon>Triticeae</taxon>
        <taxon>Hordeinae</taxon>
        <taxon>Hordeum</taxon>
    </lineage>
</organism>
<dbReference type="InterPro" id="IPR011990">
    <property type="entry name" value="TPR-like_helical_dom_sf"/>
</dbReference>
<dbReference type="OrthoDB" id="1926212at2759"/>
<dbReference type="AlphaFoldDB" id="A0A8I6XL63"/>
<dbReference type="GeneID" id="123449856"/>
<accession>A0A8I6XL63</accession>
<keyword evidence="3" id="KW-1185">Reference proteome</keyword>
<dbReference type="Gramene" id="HORVU.MOREX.r3.4HG0411960.1">
    <property type="protein sequence ID" value="HORVU.MOREX.r3.4HG0411960.1"/>
    <property type="gene ID" value="HORVU.MOREX.r3.4HG0411960"/>
</dbReference>
<feature type="compositionally biased region" description="Acidic residues" evidence="1">
    <location>
        <begin position="110"/>
        <end position="121"/>
    </location>
</feature>
<dbReference type="Proteomes" id="UP000011116">
    <property type="component" value="Chromosome 4H"/>
</dbReference>
<evidence type="ECO:0000313" key="3">
    <source>
        <dbReference type="Proteomes" id="UP000011116"/>
    </source>
</evidence>
<gene>
    <name evidence="2" type="primary">LOC123449856</name>
</gene>
<feature type="region of interest" description="Disordered" evidence="1">
    <location>
        <begin position="82"/>
        <end position="128"/>
    </location>
</feature>
<dbReference type="PANTHER" id="PTHR26312">
    <property type="entry name" value="TETRATRICOPEPTIDE REPEAT PROTEIN 5"/>
    <property type="match status" value="1"/>
</dbReference>
<dbReference type="KEGG" id="hvg:123449856"/>
<reference evidence="3" key="1">
    <citation type="journal article" date="2012" name="Nature">
        <title>A physical, genetic and functional sequence assembly of the barley genome.</title>
        <authorList>
            <consortium name="The International Barley Genome Sequencing Consortium"/>
            <person name="Mayer K.F."/>
            <person name="Waugh R."/>
            <person name="Brown J.W."/>
            <person name="Schulman A."/>
            <person name="Langridge P."/>
            <person name="Platzer M."/>
            <person name="Fincher G.B."/>
            <person name="Muehlbauer G.J."/>
            <person name="Sato K."/>
            <person name="Close T.J."/>
            <person name="Wise R.P."/>
            <person name="Stein N."/>
        </authorList>
    </citation>
    <scope>NUCLEOTIDE SEQUENCE [LARGE SCALE GENOMIC DNA]</scope>
    <source>
        <strain evidence="3">cv. Morex</strain>
    </source>
</reference>
<proteinExistence type="predicted"/>
<evidence type="ECO:0000256" key="1">
    <source>
        <dbReference type="SAM" id="MobiDB-lite"/>
    </source>
</evidence>
<dbReference type="Gene3D" id="1.25.40.10">
    <property type="entry name" value="Tetratricopeptide repeat domain"/>
    <property type="match status" value="1"/>
</dbReference>
<sequence>MLVRSASTPVLGALHATSGAGGGGGGGGHSPAVHFAESSPTVAYHPSPISCSLSSDHERSRGGGLRRACSDGNLAALGGRADDLHHHHLPPRSRPALETIRSFTARDGDRDEEEEDEDDDRETSFGALGLGSSMHAQEHPLFLARGLGIDRLGSGLLNADCGGAGGIDGGGYLVASGGGGGDGSGIEIHYKRLIDEDPCNGLFLRNYAQFLYQVKGDRRRAEEYYSRAILADPNDGELLSEYAKLVWEVHGDEERASSYFDRAARADPHNTHVLAAQAAFLWDTDDGAGPGPEDGDDAMSYAGFPAAHPSMASATS</sequence>
<dbReference type="PANTHER" id="PTHR26312:SF222">
    <property type="entry name" value="EXPRESSED PROTEIN"/>
    <property type="match status" value="1"/>
</dbReference>
<name>A0A8I6XL63_HORVV</name>
<dbReference type="RefSeq" id="XP_044983142.1">
    <property type="nucleotide sequence ID" value="XM_045127207.1"/>
</dbReference>
<dbReference type="EnsemblPlants" id="HORVU.MOREX.r3.4HG0411960.1">
    <property type="protein sequence ID" value="HORVU.MOREX.r3.4HG0411960.1"/>
    <property type="gene ID" value="HORVU.MOREX.r3.4HG0411960"/>
</dbReference>
<evidence type="ECO:0000313" key="2">
    <source>
        <dbReference type="EnsemblPlants" id="HORVU.MOREX.r3.4HG0411960.1"/>
    </source>
</evidence>